<dbReference type="SUPFAM" id="SSF140931">
    <property type="entry name" value="Fic-like"/>
    <property type="match status" value="1"/>
</dbReference>
<comment type="caution">
    <text evidence="5">The sequence shown here is derived from an EMBL/GenBank/DDBJ whole genome shotgun (WGS) entry which is preliminary data.</text>
</comment>
<dbReference type="InterPro" id="IPR040198">
    <property type="entry name" value="Fido_containing"/>
</dbReference>
<evidence type="ECO:0000313" key="5">
    <source>
        <dbReference type="EMBL" id="TNM71964.1"/>
    </source>
</evidence>
<evidence type="ECO:0000256" key="1">
    <source>
        <dbReference type="PIRSR" id="PIRSR640198-1"/>
    </source>
</evidence>
<evidence type="ECO:0000259" key="3">
    <source>
        <dbReference type="PROSITE" id="PS51459"/>
    </source>
</evidence>
<dbReference type="Gene3D" id="1.10.3290.10">
    <property type="entry name" value="Fido-like domain"/>
    <property type="match status" value="1"/>
</dbReference>
<dbReference type="Pfam" id="PF13776">
    <property type="entry name" value="DUF4172"/>
    <property type="match status" value="1"/>
</dbReference>
<feature type="binding site" evidence="2">
    <location>
        <begin position="253"/>
        <end position="254"/>
    </location>
    <ligand>
        <name>ATP</name>
        <dbReference type="ChEBI" id="CHEBI:30616"/>
    </ligand>
</feature>
<accession>A0A5C4Y907</accession>
<dbReference type="Proteomes" id="UP000313988">
    <property type="component" value="Unassembled WGS sequence"/>
</dbReference>
<keyword evidence="2" id="KW-0547">Nucleotide-binding</keyword>
<feature type="binding site" evidence="2">
    <location>
        <begin position="215"/>
        <end position="222"/>
    </location>
    <ligand>
        <name>ATP</name>
        <dbReference type="ChEBI" id="CHEBI:30616"/>
    </ligand>
</feature>
<dbReference type="PROSITE" id="PS51459">
    <property type="entry name" value="FIDO"/>
    <property type="match status" value="1"/>
</dbReference>
<evidence type="ECO:0000313" key="7">
    <source>
        <dbReference type="Proteomes" id="UP000629870"/>
    </source>
</evidence>
<evidence type="ECO:0000256" key="2">
    <source>
        <dbReference type="PIRSR" id="PIRSR640198-2"/>
    </source>
</evidence>
<proteinExistence type="predicted"/>
<feature type="domain" description="Fido" evidence="3">
    <location>
        <begin position="119"/>
        <end position="277"/>
    </location>
</feature>
<reference evidence="4 7" key="2">
    <citation type="submission" date="2020-08" db="EMBL/GenBank/DDBJ databases">
        <title>Genomic Encyclopedia of Type Strains, Phase IV (KMG-IV): sequencing the most valuable type-strain genomes for metagenomic binning, comparative biology and taxonomic classification.</title>
        <authorList>
            <person name="Goeker M."/>
        </authorList>
    </citation>
    <scope>NUCLEOTIDE SEQUENCE [LARGE SCALE GENOMIC DNA]</scope>
    <source>
        <strain evidence="4 7">DSM 12027</strain>
    </source>
</reference>
<dbReference type="Pfam" id="PF02661">
    <property type="entry name" value="Fic"/>
    <property type="match status" value="1"/>
</dbReference>
<protein>
    <submittedName>
        <fullName evidence="5">Fic family protein</fullName>
    </submittedName>
</protein>
<dbReference type="AlphaFoldDB" id="A0A5C4Y907"/>
<organism evidence="5 6">
    <name type="scientific">Deinococcus radiopugnans ATCC 19172</name>
    <dbReference type="NCBI Taxonomy" id="585398"/>
    <lineage>
        <taxon>Bacteria</taxon>
        <taxon>Thermotogati</taxon>
        <taxon>Deinococcota</taxon>
        <taxon>Deinococci</taxon>
        <taxon>Deinococcales</taxon>
        <taxon>Deinococcaceae</taxon>
        <taxon>Deinococcus</taxon>
    </lineage>
</organism>
<dbReference type="InterPro" id="IPR025230">
    <property type="entry name" value="DUF4172"/>
</dbReference>
<name>A0A5C4Y907_9DEIO</name>
<reference evidence="5 6" key="1">
    <citation type="submission" date="2019-06" db="EMBL/GenBank/DDBJ databases">
        <title>Genome sequence of Deinococcus radiopugnans ATCC 19172.</title>
        <authorList>
            <person name="Maclea K.S."/>
            <person name="Maynard C.R."/>
        </authorList>
    </citation>
    <scope>NUCLEOTIDE SEQUENCE [LARGE SCALE GENOMIC DNA]</scope>
    <source>
        <strain evidence="5 6">ATCC 19172</strain>
    </source>
</reference>
<dbReference type="EMBL" id="JACHEW010000014">
    <property type="protein sequence ID" value="MBB6017432.1"/>
    <property type="molecule type" value="Genomic_DNA"/>
</dbReference>
<dbReference type="GO" id="GO:0005524">
    <property type="term" value="F:ATP binding"/>
    <property type="evidence" value="ECO:0007669"/>
    <property type="project" value="UniProtKB-KW"/>
</dbReference>
<dbReference type="OrthoDB" id="9813719at2"/>
<gene>
    <name evidence="5" type="ORF">FHR04_06265</name>
    <name evidence="4" type="ORF">HNQ04_002697</name>
</gene>
<sequence>MTRFQPRYLHNHPGWTNFTWNSAAVSNLLAQVNFQRGVLSGQLSILGLDAQQSALIDALTDDAARSSRIEGEVLDEMKVRSSVARRLGLPYAGLPELHRDVVGVVDVTLDATRNASEPLTEERLLRWHNALFPTGQSGLTPILTGQYRTDAQGPMQVVGNRLDKPTVHFEAPAAGRVPNLMDDFLAWLEAEQHLDPVIKAGLAHLHFLTIHPFEDGNGRLARVITDLLLARADRRSERHYSLSRQIQEHQREYYEILERTQRQHTPDVTAWLKWFLQRVLNATEQTQQALGAVRAKRAYFDQHRAAALNDRQLDVLNRLFEPFDGKLTRRKYVRLAGKGQASGGLQRRPISEDTALRDLDGLVAAGMLVREGAGRGVHYRVLLPDNADVSAFSEDLFTTASGLTCGDMAKRETAEQNV</sequence>
<dbReference type="InterPro" id="IPR036388">
    <property type="entry name" value="WH-like_DNA-bd_sf"/>
</dbReference>
<dbReference type="Gene3D" id="1.10.10.10">
    <property type="entry name" value="Winged helix-like DNA-binding domain superfamily/Winged helix DNA-binding domain"/>
    <property type="match status" value="1"/>
</dbReference>
<evidence type="ECO:0000313" key="6">
    <source>
        <dbReference type="Proteomes" id="UP000313988"/>
    </source>
</evidence>
<keyword evidence="7" id="KW-1185">Reference proteome</keyword>
<dbReference type="PANTHER" id="PTHR13504:SF33">
    <property type="entry name" value="FIC FAMILY PROTEIN"/>
    <property type="match status" value="1"/>
</dbReference>
<dbReference type="PANTHER" id="PTHR13504">
    <property type="entry name" value="FIDO DOMAIN-CONTAINING PROTEIN DDB_G0283145"/>
    <property type="match status" value="1"/>
</dbReference>
<dbReference type="RefSeq" id="WP_139401692.1">
    <property type="nucleotide sequence ID" value="NZ_JACHEW010000014.1"/>
</dbReference>
<feature type="active site" evidence="1">
    <location>
        <position position="211"/>
    </location>
</feature>
<dbReference type="InterPro" id="IPR036597">
    <property type="entry name" value="Fido-like_dom_sf"/>
</dbReference>
<dbReference type="EMBL" id="VDMO01000005">
    <property type="protein sequence ID" value="TNM71964.1"/>
    <property type="molecule type" value="Genomic_DNA"/>
</dbReference>
<dbReference type="InterPro" id="IPR003812">
    <property type="entry name" value="Fido"/>
</dbReference>
<keyword evidence="2" id="KW-0067">ATP-binding</keyword>
<evidence type="ECO:0000313" key="4">
    <source>
        <dbReference type="EMBL" id="MBB6017432.1"/>
    </source>
</evidence>
<dbReference type="Proteomes" id="UP000629870">
    <property type="component" value="Unassembled WGS sequence"/>
</dbReference>